<keyword evidence="3" id="KW-1185">Reference proteome</keyword>
<evidence type="ECO:0000313" key="3">
    <source>
        <dbReference type="Proteomes" id="UP001203207"/>
    </source>
</evidence>
<dbReference type="Proteomes" id="UP001203207">
    <property type="component" value="Unassembled WGS sequence"/>
</dbReference>
<comment type="caution">
    <text evidence="2">The sequence shown here is derived from an EMBL/GenBank/DDBJ whole genome shotgun (WGS) entry which is preliminary data.</text>
</comment>
<evidence type="ECO:0000256" key="1">
    <source>
        <dbReference type="SAM" id="Phobius"/>
    </source>
</evidence>
<organism evidence="2 3">
    <name type="scientific">Natronocalculus amylovorans</name>
    <dbReference type="NCBI Taxonomy" id="2917812"/>
    <lineage>
        <taxon>Archaea</taxon>
        <taxon>Methanobacteriati</taxon>
        <taxon>Methanobacteriota</taxon>
        <taxon>Stenosarchaea group</taxon>
        <taxon>Halobacteria</taxon>
        <taxon>Halobacteriales</taxon>
        <taxon>Haloferacaceae</taxon>
        <taxon>Natronocalculus</taxon>
    </lineage>
</organism>
<accession>A0AAE3K6W7</accession>
<reference evidence="2" key="1">
    <citation type="journal article" date="2022" name="Syst. Appl. Microbiol.">
        <title>Natronocalculus amylovorans gen. nov., sp. nov., and Natranaeroarchaeum aerophilus sp. nov., dominant culturable amylolytic natronoarchaea from hypersaline soda lakes in southwestern Siberia.</title>
        <authorList>
            <person name="Sorokin D.Y."/>
            <person name="Elcheninov A.G."/>
            <person name="Khizhniak T.V."/>
            <person name="Koenen M."/>
            <person name="Bale N.J."/>
            <person name="Damste J.S.S."/>
            <person name="Kublanov I.V."/>
        </authorList>
    </citation>
    <scope>NUCLEOTIDE SEQUENCE</scope>
    <source>
        <strain evidence="2">AArc-St2</strain>
    </source>
</reference>
<feature type="transmembrane region" description="Helical" evidence="1">
    <location>
        <begin position="110"/>
        <end position="131"/>
    </location>
</feature>
<feature type="transmembrane region" description="Helical" evidence="1">
    <location>
        <begin position="44"/>
        <end position="66"/>
    </location>
</feature>
<dbReference type="EMBL" id="JAKRVX010000001">
    <property type="protein sequence ID" value="MCL9815381.1"/>
    <property type="molecule type" value="Genomic_DNA"/>
</dbReference>
<proteinExistence type="predicted"/>
<keyword evidence="1" id="KW-0472">Membrane</keyword>
<evidence type="ECO:0000313" key="2">
    <source>
        <dbReference type="EMBL" id="MCL9815381.1"/>
    </source>
</evidence>
<name>A0AAE3K6W7_9EURY</name>
<feature type="transmembrane region" description="Helical" evidence="1">
    <location>
        <begin position="216"/>
        <end position="240"/>
    </location>
</feature>
<dbReference type="RefSeq" id="WP_174654567.1">
    <property type="nucleotide sequence ID" value="NZ_JAKRVX010000001.1"/>
</dbReference>
<keyword evidence="1" id="KW-1133">Transmembrane helix</keyword>
<feature type="transmembrane region" description="Helical" evidence="1">
    <location>
        <begin position="78"/>
        <end position="98"/>
    </location>
</feature>
<dbReference type="AlphaFoldDB" id="A0AAE3K6W7"/>
<protein>
    <submittedName>
        <fullName evidence="2">Uncharacterized protein</fullName>
    </submittedName>
</protein>
<feature type="transmembrane region" description="Helical" evidence="1">
    <location>
        <begin position="143"/>
        <end position="163"/>
    </location>
</feature>
<keyword evidence="1" id="KW-0812">Transmembrane</keyword>
<sequence>MGAIRIDIIRLYETWMEVLFPRQLNPSQVLGKWKPETAPQKAGYYGWGALGLPLVLVGYPLLLVGFATRFYAAKFNTAATRLGILGVILVSVIVWGALSAVAHLQLSSAGFIAVFAASVVATFASGLAVFFSRVGGRITTVVLAYPAAMTALFLPPVVAAISYPPLGDIILPASYDFAAWMLSNPLSIGGLNEILRGAGDLDTFGEEYGLPGLGYVLMWLSIAVPLGWGLGLLVALANLIRPKNS</sequence>
<gene>
    <name evidence="2" type="ORF">AArcSt2_00325</name>
</gene>
<reference evidence="2" key="2">
    <citation type="submission" date="2022-02" db="EMBL/GenBank/DDBJ databases">
        <authorList>
            <person name="Elcheninov A.G."/>
            <person name="Sorokin D.Y."/>
            <person name="Kublanov I.V."/>
        </authorList>
    </citation>
    <scope>NUCLEOTIDE SEQUENCE</scope>
    <source>
        <strain evidence="2">AArc-St2</strain>
    </source>
</reference>